<proteinExistence type="predicted"/>
<comment type="caution">
    <text evidence="1">The sequence shown here is derived from an EMBL/GenBank/DDBJ whole genome shotgun (WGS) entry which is preliminary data.</text>
</comment>
<gene>
    <name evidence="1" type="ORF">PLOB_00008285</name>
</gene>
<evidence type="ECO:0000313" key="1">
    <source>
        <dbReference type="EMBL" id="CAH3046740.1"/>
    </source>
</evidence>
<protein>
    <submittedName>
        <fullName evidence="1">Uncharacterized protein</fullName>
    </submittedName>
</protein>
<reference evidence="1 2" key="1">
    <citation type="submission" date="2022-05" db="EMBL/GenBank/DDBJ databases">
        <authorList>
            <consortium name="Genoscope - CEA"/>
            <person name="William W."/>
        </authorList>
    </citation>
    <scope>NUCLEOTIDE SEQUENCE [LARGE SCALE GENOMIC DNA]</scope>
</reference>
<dbReference type="Proteomes" id="UP001159405">
    <property type="component" value="Unassembled WGS sequence"/>
</dbReference>
<dbReference type="EMBL" id="CALNXK010000014">
    <property type="protein sequence ID" value="CAH3046740.1"/>
    <property type="molecule type" value="Genomic_DNA"/>
</dbReference>
<evidence type="ECO:0000313" key="2">
    <source>
        <dbReference type="Proteomes" id="UP001159405"/>
    </source>
</evidence>
<organism evidence="1 2">
    <name type="scientific">Porites lobata</name>
    <dbReference type="NCBI Taxonomy" id="104759"/>
    <lineage>
        <taxon>Eukaryota</taxon>
        <taxon>Metazoa</taxon>
        <taxon>Cnidaria</taxon>
        <taxon>Anthozoa</taxon>
        <taxon>Hexacorallia</taxon>
        <taxon>Scleractinia</taxon>
        <taxon>Fungiina</taxon>
        <taxon>Poritidae</taxon>
        <taxon>Porites</taxon>
    </lineage>
</organism>
<name>A0ABN8NAC2_9CNID</name>
<accession>A0ABN8NAC2</accession>
<keyword evidence="2" id="KW-1185">Reference proteome</keyword>
<sequence>MTSRRLCGGGQIVPLYNWYNHLSQEEKKSLDGKENSKHYMREQGASLMQPTLFSRRVTNLKSLGDYVNPIQEAIDDLLFPTLFGQMEPLPSDLRQLVTLTPTQGGLGLPDSRFEAPQQFAAST</sequence>